<evidence type="ECO:0000313" key="2">
    <source>
        <dbReference type="EMBL" id="GMS82948.1"/>
    </source>
</evidence>
<feature type="transmembrane region" description="Helical" evidence="1">
    <location>
        <begin position="32"/>
        <end position="50"/>
    </location>
</feature>
<keyword evidence="1" id="KW-1133">Transmembrane helix</keyword>
<dbReference type="EMBL" id="BTSX01000002">
    <property type="protein sequence ID" value="GMS82948.1"/>
    <property type="molecule type" value="Genomic_DNA"/>
</dbReference>
<gene>
    <name evidence="2" type="ORF">PENTCL1PPCAC_5123</name>
</gene>
<comment type="caution">
    <text evidence="2">The sequence shown here is derived from an EMBL/GenBank/DDBJ whole genome shotgun (WGS) entry which is preliminary data.</text>
</comment>
<keyword evidence="3" id="KW-1185">Reference proteome</keyword>
<feature type="non-terminal residue" evidence="2">
    <location>
        <position position="1"/>
    </location>
</feature>
<name>A0AAV5SQQ9_9BILA</name>
<keyword evidence="1" id="KW-0812">Transmembrane</keyword>
<evidence type="ECO:0000256" key="1">
    <source>
        <dbReference type="SAM" id="Phobius"/>
    </source>
</evidence>
<dbReference type="AlphaFoldDB" id="A0AAV5SQQ9"/>
<feature type="non-terminal residue" evidence="2">
    <location>
        <position position="77"/>
    </location>
</feature>
<evidence type="ECO:0000313" key="3">
    <source>
        <dbReference type="Proteomes" id="UP001432027"/>
    </source>
</evidence>
<reference evidence="2" key="1">
    <citation type="submission" date="2023-10" db="EMBL/GenBank/DDBJ databases">
        <title>Genome assembly of Pristionchus species.</title>
        <authorList>
            <person name="Yoshida K."/>
            <person name="Sommer R.J."/>
        </authorList>
    </citation>
    <scope>NUCLEOTIDE SEQUENCE</scope>
    <source>
        <strain evidence="2">RS0144</strain>
    </source>
</reference>
<sequence length="77" mass="7892">RSESGQMRAAIIAATAGRRTRGDEAGFSEARLVVGFSAGFSVVLAARLMVGISAGLSVDYAAGTGPSLQRSPLQQHT</sequence>
<dbReference type="Proteomes" id="UP001432027">
    <property type="component" value="Unassembled WGS sequence"/>
</dbReference>
<accession>A0AAV5SQQ9</accession>
<proteinExistence type="predicted"/>
<organism evidence="2 3">
    <name type="scientific">Pristionchus entomophagus</name>
    <dbReference type="NCBI Taxonomy" id="358040"/>
    <lineage>
        <taxon>Eukaryota</taxon>
        <taxon>Metazoa</taxon>
        <taxon>Ecdysozoa</taxon>
        <taxon>Nematoda</taxon>
        <taxon>Chromadorea</taxon>
        <taxon>Rhabditida</taxon>
        <taxon>Rhabditina</taxon>
        <taxon>Diplogasteromorpha</taxon>
        <taxon>Diplogasteroidea</taxon>
        <taxon>Neodiplogasteridae</taxon>
        <taxon>Pristionchus</taxon>
    </lineage>
</organism>
<keyword evidence="1" id="KW-0472">Membrane</keyword>
<protein>
    <submittedName>
        <fullName evidence="2">Uncharacterized protein</fullName>
    </submittedName>
</protein>